<organism evidence="2 3">
    <name type="scientific">Chitinophaga polysaccharea</name>
    <dbReference type="NCBI Taxonomy" id="1293035"/>
    <lineage>
        <taxon>Bacteria</taxon>
        <taxon>Pseudomonadati</taxon>
        <taxon>Bacteroidota</taxon>
        <taxon>Chitinophagia</taxon>
        <taxon>Chitinophagales</taxon>
        <taxon>Chitinophagaceae</taxon>
        <taxon>Chitinophaga</taxon>
    </lineage>
</organism>
<name>A0A561PCJ7_9BACT</name>
<dbReference type="GO" id="GO:0009231">
    <property type="term" value="P:riboflavin biosynthetic process"/>
    <property type="evidence" value="ECO:0007669"/>
    <property type="project" value="InterPro"/>
</dbReference>
<evidence type="ECO:0000313" key="3">
    <source>
        <dbReference type="Proteomes" id="UP000320811"/>
    </source>
</evidence>
<dbReference type="PANTHER" id="PTHR38011">
    <property type="entry name" value="DIHYDROFOLATE REDUCTASE FAMILY PROTEIN (AFU_ORTHOLOGUE AFUA_8G06820)"/>
    <property type="match status" value="1"/>
</dbReference>
<dbReference type="SUPFAM" id="SSF53597">
    <property type="entry name" value="Dihydrofolate reductase-like"/>
    <property type="match status" value="1"/>
</dbReference>
<dbReference type="GO" id="GO:0008703">
    <property type="term" value="F:5-amino-6-(5-phosphoribosylamino)uracil reductase activity"/>
    <property type="evidence" value="ECO:0007669"/>
    <property type="project" value="InterPro"/>
</dbReference>
<sequence length="174" mass="19145">MKQVKVYTAMSLDGFVADKAGKIDWLLGFPNPEGTDYGYADFFATIDTTLIGHTTYKDILAMGDFPYTEKTNYVFTRDRSLSTAPYVTFVSENIIDFVRELKAGTGKDIWLAGGGQLNGALLAENLIDEMILHVIPIVLGDGIPAFGGIPMEKVFQFTAAKPYSSGVLELHYKK</sequence>
<dbReference type="RefSeq" id="WP_145673107.1">
    <property type="nucleotide sequence ID" value="NZ_VIWO01000008.1"/>
</dbReference>
<dbReference type="InterPro" id="IPR002734">
    <property type="entry name" value="RibDG_C"/>
</dbReference>
<gene>
    <name evidence="2" type="ORF">FHW36_108209</name>
</gene>
<evidence type="ECO:0000313" key="2">
    <source>
        <dbReference type="EMBL" id="TWF35853.1"/>
    </source>
</evidence>
<dbReference type="AlphaFoldDB" id="A0A561PCJ7"/>
<dbReference type="OrthoDB" id="195113at2"/>
<dbReference type="InterPro" id="IPR024072">
    <property type="entry name" value="DHFR-like_dom_sf"/>
</dbReference>
<dbReference type="EMBL" id="VIWO01000008">
    <property type="protein sequence ID" value="TWF35853.1"/>
    <property type="molecule type" value="Genomic_DNA"/>
</dbReference>
<comment type="caution">
    <text evidence="2">The sequence shown here is derived from an EMBL/GenBank/DDBJ whole genome shotgun (WGS) entry which is preliminary data.</text>
</comment>
<reference evidence="2 3" key="1">
    <citation type="submission" date="2019-06" db="EMBL/GenBank/DDBJ databases">
        <title>Sorghum-associated microbial communities from plants grown in Nebraska, USA.</title>
        <authorList>
            <person name="Schachtman D."/>
        </authorList>
    </citation>
    <scope>NUCLEOTIDE SEQUENCE [LARGE SCALE GENOMIC DNA]</scope>
    <source>
        <strain evidence="2 3">1209</strain>
    </source>
</reference>
<proteinExistence type="predicted"/>
<dbReference type="Gene3D" id="3.40.430.10">
    <property type="entry name" value="Dihydrofolate Reductase, subunit A"/>
    <property type="match status" value="1"/>
</dbReference>
<dbReference type="Proteomes" id="UP000320811">
    <property type="component" value="Unassembled WGS sequence"/>
</dbReference>
<evidence type="ECO:0000259" key="1">
    <source>
        <dbReference type="Pfam" id="PF01872"/>
    </source>
</evidence>
<dbReference type="PANTHER" id="PTHR38011:SF11">
    <property type="entry name" value="2,5-DIAMINO-6-RIBOSYLAMINO-4(3H)-PYRIMIDINONE 5'-PHOSPHATE REDUCTASE"/>
    <property type="match status" value="1"/>
</dbReference>
<feature type="domain" description="Bacterial bifunctional deaminase-reductase C-terminal" evidence="1">
    <location>
        <begin position="4"/>
        <end position="167"/>
    </location>
</feature>
<dbReference type="InterPro" id="IPR050765">
    <property type="entry name" value="Riboflavin_Biosynth_HTPR"/>
</dbReference>
<keyword evidence="3" id="KW-1185">Reference proteome</keyword>
<protein>
    <submittedName>
        <fullName evidence="2">Dihydrofolate reductase</fullName>
    </submittedName>
</protein>
<dbReference type="Pfam" id="PF01872">
    <property type="entry name" value="RibD_C"/>
    <property type="match status" value="1"/>
</dbReference>
<accession>A0A561PCJ7</accession>